<feature type="compositionally biased region" description="Low complexity" evidence="4">
    <location>
        <begin position="251"/>
        <end position="265"/>
    </location>
</feature>
<feature type="domain" description="Protein kinase" evidence="5">
    <location>
        <begin position="15"/>
        <end position="245"/>
    </location>
</feature>
<dbReference type="CDD" id="cd14014">
    <property type="entry name" value="STKc_PknB_like"/>
    <property type="match status" value="1"/>
</dbReference>
<dbReference type="EMBL" id="BOOF01000043">
    <property type="protein sequence ID" value="GIH65697.1"/>
    <property type="molecule type" value="Genomic_DNA"/>
</dbReference>
<dbReference type="Pfam" id="PF00069">
    <property type="entry name" value="Pkinase"/>
    <property type="match status" value="1"/>
</dbReference>
<dbReference type="SMART" id="SM00220">
    <property type="entry name" value="S_TKc"/>
    <property type="match status" value="1"/>
</dbReference>
<feature type="compositionally biased region" description="Pro residues" evidence="4">
    <location>
        <begin position="520"/>
        <end position="534"/>
    </location>
</feature>
<comment type="caution">
    <text evidence="6">The sequence shown here is derived from an EMBL/GenBank/DDBJ whole genome shotgun (WGS) entry which is preliminary data.</text>
</comment>
<feature type="compositionally biased region" description="Pro residues" evidence="4">
    <location>
        <begin position="451"/>
        <end position="469"/>
    </location>
</feature>
<dbReference type="PANTHER" id="PTHR45832">
    <property type="entry name" value="SERINE/THREONINE-PROTEIN KINASE SAMKA-RELATED-RELATED"/>
    <property type="match status" value="1"/>
</dbReference>
<gene>
    <name evidence="6" type="ORF">Msi02_65140</name>
</gene>
<keyword evidence="3" id="KW-0067">ATP-binding</keyword>
<evidence type="ECO:0000256" key="1">
    <source>
        <dbReference type="ARBA" id="ARBA00008874"/>
    </source>
</evidence>
<feature type="region of interest" description="Disordered" evidence="4">
    <location>
        <begin position="415"/>
        <end position="631"/>
    </location>
</feature>
<dbReference type="InterPro" id="IPR011009">
    <property type="entry name" value="Kinase-like_dom_sf"/>
</dbReference>
<evidence type="ECO:0000313" key="7">
    <source>
        <dbReference type="Proteomes" id="UP000660454"/>
    </source>
</evidence>
<name>A0ABQ4GW88_9ACTN</name>
<feature type="compositionally biased region" description="Pro residues" evidence="4">
    <location>
        <begin position="266"/>
        <end position="293"/>
    </location>
</feature>
<feature type="compositionally biased region" description="Gly residues" evidence="4">
    <location>
        <begin position="390"/>
        <end position="404"/>
    </location>
</feature>
<dbReference type="SUPFAM" id="SSF56112">
    <property type="entry name" value="Protein kinase-like (PK-like)"/>
    <property type="match status" value="1"/>
</dbReference>
<evidence type="ECO:0000259" key="5">
    <source>
        <dbReference type="PROSITE" id="PS50011"/>
    </source>
</evidence>
<dbReference type="PANTHER" id="PTHR45832:SF22">
    <property type="entry name" value="SERINE_THREONINE-PROTEIN KINASE SAMKA-RELATED"/>
    <property type="match status" value="1"/>
</dbReference>
<dbReference type="Proteomes" id="UP000660454">
    <property type="component" value="Unassembled WGS sequence"/>
</dbReference>
<accession>A0ABQ4GW88</accession>
<proteinExistence type="inferred from homology"/>
<dbReference type="Gene3D" id="1.10.510.10">
    <property type="entry name" value="Transferase(Phosphotransferase) domain 1"/>
    <property type="match status" value="1"/>
</dbReference>
<feature type="region of interest" description="Disordered" evidence="4">
    <location>
        <begin position="390"/>
        <end position="409"/>
    </location>
</feature>
<evidence type="ECO:0000256" key="2">
    <source>
        <dbReference type="ARBA" id="ARBA00022741"/>
    </source>
</evidence>
<evidence type="ECO:0000313" key="6">
    <source>
        <dbReference type="EMBL" id="GIH65697.1"/>
    </source>
</evidence>
<sequence length="734" mass="74533">MHPLRPGDPEQIGEYAILGRLDEGPRGDVYVGKETGDDAPVRVIRLLAAEPGSGQAVLDRLTVATRVSSSYVARTITAGLLGDRPYVVREHVEGRSLAAAVAAEGPLSGEALERVAVGVLTALTAVHLADLAHGALTPHNVIVSDDGVKLTDVAVGPPVGEPAYRAPEQIRGERYDAYADMFAWAATVVFAATGRPPFPQEPQAVLNAQPDLGGLEERLRQVVLPTLAKEPGQRPTAYAAMLQLLGGGAAGAQPAAGPGATAVLPAQPPQPPVGGVPVPPAPQQTWGPPPVPQQPQQVPAVAWQPPAMPQEQPPQQTWGPPTTQGQVETARRKPFPVGLAAAVGAVVLLSGVGLWGAGHYAEVQLSPAAAERAAGQHGSGGRVIADGGNVGGGTTGGATGGGGQAPTAAPQVTVPWALSSDDPDSPVQPLVLPSEWPTDAPVTPELTSVPTPGPIVPLPTQPVVPPPAQPTGRTQPTAHVTTTATVTATPSPVPTEPTPEPPPSPSPSPAATETQETVPSPEPTVPARPRPSDTPVPTTQAPAPSTPAPKPTTQAPKPSTPAPKPTTAAPKPSTPAPRPTTQAPKPSTPAPRPTTQAPKPSTPAPRPTTQAPKPSTPAPKPTTAAPARNPYSATQVCGSGFYVQHSSPLAAGTVYQLYNASTGENCVVTIKTTDVGKATPVSATLEVQGGGSKTDSGSYEYYAGPVKLQAKGKCVRYSGRVGSAGTSSDWGNCG</sequence>
<evidence type="ECO:0000256" key="4">
    <source>
        <dbReference type="SAM" id="MobiDB-lite"/>
    </source>
</evidence>
<protein>
    <recommendedName>
        <fullName evidence="5">Protein kinase domain-containing protein</fullName>
    </recommendedName>
</protein>
<organism evidence="6 7">
    <name type="scientific">Microbispora siamensis</name>
    <dbReference type="NCBI Taxonomy" id="564413"/>
    <lineage>
        <taxon>Bacteria</taxon>
        <taxon>Bacillati</taxon>
        <taxon>Actinomycetota</taxon>
        <taxon>Actinomycetes</taxon>
        <taxon>Streptosporangiales</taxon>
        <taxon>Streptosporangiaceae</taxon>
        <taxon>Microbispora</taxon>
    </lineage>
</organism>
<dbReference type="PROSITE" id="PS50011">
    <property type="entry name" value="PROTEIN_KINASE_DOM"/>
    <property type="match status" value="1"/>
</dbReference>
<feature type="compositionally biased region" description="Low complexity" evidence="4">
    <location>
        <begin position="476"/>
        <end position="490"/>
    </location>
</feature>
<dbReference type="InterPro" id="IPR051931">
    <property type="entry name" value="PAK3-like"/>
</dbReference>
<keyword evidence="2" id="KW-0547">Nucleotide-binding</keyword>
<comment type="similarity">
    <text evidence="1">Belongs to the protein kinase superfamily. STE Ser/Thr protein kinase family. STE20 subfamily.</text>
</comment>
<evidence type="ECO:0000256" key="3">
    <source>
        <dbReference type="ARBA" id="ARBA00022840"/>
    </source>
</evidence>
<dbReference type="RefSeq" id="WP_204051676.1">
    <property type="nucleotide sequence ID" value="NZ_BOOF01000043.1"/>
</dbReference>
<feature type="compositionally biased region" description="Low complexity" evidence="4">
    <location>
        <begin position="313"/>
        <end position="326"/>
    </location>
</feature>
<feature type="compositionally biased region" description="Pro residues" evidence="4">
    <location>
        <begin position="491"/>
        <end position="508"/>
    </location>
</feature>
<reference evidence="6 7" key="1">
    <citation type="submission" date="2021-01" db="EMBL/GenBank/DDBJ databases">
        <title>Whole genome shotgun sequence of Microbispora siamensis NBRC 104113.</title>
        <authorList>
            <person name="Komaki H."/>
            <person name="Tamura T."/>
        </authorList>
    </citation>
    <scope>NUCLEOTIDE SEQUENCE [LARGE SCALE GENOMIC DNA]</scope>
    <source>
        <strain evidence="6 7">NBRC 104113</strain>
    </source>
</reference>
<feature type="compositionally biased region" description="Low complexity" evidence="4">
    <location>
        <begin position="294"/>
        <end position="305"/>
    </location>
</feature>
<dbReference type="InterPro" id="IPR000719">
    <property type="entry name" value="Prot_kinase_dom"/>
</dbReference>
<keyword evidence="7" id="KW-1185">Reference proteome</keyword>
<feature type="region of interest" description="Disordered" evidence="4">
    <location>
        <begin position="250"/>
        <end position="326"/>
    </location>
</feature>